<dbReference type="InterPro" id="IPR050361">
    <property type="entry name" value="MPP/UQCRC_Complex"/>
</dbReference>
<dbReference type="Proteomes" id="UP000061227">
    <property type="component" value="Unassembled WGS sequence"/>
</dbReference>
<keyword evidence="2" id="KW-0645">Protease</keyword>
<evidence type="ECO:0000259" key="1">
    <source>
        <dbReference type="Pfam" id="PF05193"/>
    </source>
</evidence>
<dbReference type="InterPro" id="IPR011249">
    <property type="entry name" value="Metalloenz_LuxS/M16"/>
</dbReference>
<dbReference type="GO" id="GO:0008233">
    <property type="term" value="F:peptidase activity"/>
    <property type="evidence" value="ECO:0007669"/>
    <property type="project" value="UniProtKB-KW"/>
</dbReference>
<gene>
    <name evidence="2" type="ORF">FPFC_022610</name>
</gene>
<dbReference type="Pfam" id="PF05193">
    <property type="entry name" value="Peptidase_M16_C"/>
    <property type="match status" value="1"/>
</dbReference>
<dbReference type="STRING" id="220714.SAMN05660469_0749"/>
<dbReference type="Gene3D" id="3.30.830.10">
    <property type="entry name" value="Metalloenzyme, LuxS/M16 peptidase-like"/>
    <property type="match status" value="2"/>
</dbReference>
<accession>A0A3F3H448</accession>
<organism evidence="2 3">
    <name type="scientific">Fructobacillus pseudoficulneus</name>
    <dbReference type="NCBI Taxonomy" id="220714"/>
    <lineage>
        <taxon>Bacteria</taxon>
        <taxon>Bacillati</taxon>
        <taxon>Bacillota</taxon>
        <taxon>Bacilli</taxon>
        <taxon>Lactobacillales</taxon>
        <taxon>Lactobacillaceae</taxon>
        <taxon>Fructobacillus</taxon>
    </lineage>
</organism>
<feature type="domain" description="Peptidase M16 C-terminal" evidence="1">
    <location>
        <begin position="181"/>
        <end position="355"/>
    </location>
</feature>
<dbReference type="AlphaFoldDB" id="A0A3F3H448"/>
<proteinExistence type="predicted"/>
<dbReference type="RefSeq" id="WP_059377750.1">
    <property type="nucleotide sequence ID" value="NZ_DF968064.1"/>
</dbReference>
<reference evidence="2 3" key="1">
    <citation type="journal article" date="2015" name="BMC Genomics">
        <title>Comparative genomics of Fructobacillus spp. and Leuconostoc spp. reveals niche-specific evolution of Fructobacillus spp.</title>
        <authorList>
            <person name="Endo A."/>
            <person name="Tanizawa Y."/>
            <person name="Tanaka N."/>
            <person name="Maeno S."/>
            <person name="Kumar H."/>
            <person name="Shiwa Y."/>
            <person name="Okada S."/>
            <person name="Yoshikawa H."/>
            <person name="Dicks L."/>
            <person name="Nakagawa J."/>
            <person name="Arita M."/>
        </authorList>
    </citation>
    <scope>NUCLEOTIDE SEQUENCE [LARGE SCALE GENOMIC DNA]</scope>
    <source>
        <strain evidence="2 3">DSM 15468</strain>
    </source>
</reference>
<dbReference type="SUPFAM" id="SSF63411">
    <property type="entry name" value="LuxS/MPP-like metallohydrolase"/>
    <property type="match status" value="2"/>
</dbReference>
<keyword evidence="2" id="KW-0378">Hydrolase</keyword>
<protein>
    <submittedName>
        <fullName evidence="2">Zinc protease M16-like protein</fullName>
    </submittedName>
</protein>
<dbReference type="GO" id="GO:0046872">
    <property type="term" value="F:metal ion binding"/>
    <property type="evidence" value="ECO:0007669"/>
    <property type="project" value="InterPro"/>
</dbReference>
<dbReference type="EMBL" id="DF968064">
    <property type="protein sequence ID" value="GAP02810.1"/>
    <property type="molecule type" value="Genomic_DNA"/>
</dbReference>
<dbReference type="GO" id="GO:0006508">
    <property type="term" value="P:proteolysis"/>
    <property type="evidence" value="ECO:0007669"/>
    <property type="project" value="UniProtKB-KW"/>
</dbReference>
<dbReference type="NCBIfam" id="NF047422">
    <property type="entry name" value="YfmF_fam"/>
    <property type="match status" value="1"/>
</dbReference>
<evidence type="ECO:0000313" key="2">
    <source>
        <dbReference type="EMBL" id="GAP02810.1"/>
    </source>
</evidence>
<keyword evidence="3" id="KW-1185">Reference proteome</keyword>
<dbReference type="PANTHER" id="PTHR11851">
    <property type="entry name" value="METALLOPROTEASE"/>
    <property type="match status" value="1"/>
</dbReference>
<dbReference type="InterPro" id="IPR007863">
    <property type="entry name" value="Peptidase_M16_C"/>
</dbReference>
<dbReference type="OrthoDB" id="9762085at2"/>
<name>A0A3F3H448_9LACO</name>
<sequence length="420" mass="46076">MTKTTQLAPGVQLLYLPKTQYQTVNITVTFAQKAQTRMASKRALLSYLMAVSSKEFPNQQAVSQELIDYFGANFQTKVSTIGDLDLLTASLQIIQPGQLPESNDLLAEGLSFLQSMIFNFDWESANSQAVIKQEKQNLTQAILGRQDDKVVLALDEARQLTFADSAIQESILGTKEEVQALSLAELQAAHAALLANDQVLISVVGDVAEEDLVTALTAWSWPTNPNRNEFRAKVPQLADFSKKVQTKPDLQQAVLVQNYQLGQGAASEQGYFTALVFNTVFGEGPASLLFTEIREKNSLAYSISSRLQPDLALITVVAGYDAEQQDRLRTLLAEQLATVKAGHLAEEQLVAAKAAIINDYLVRQDSPIFQSLSLAARTLRGINRDETAFMKGVEAVTLEEIQDFAATLTITTDFVLEPGR</sequence>
<dbReference type="PANTHER" id="PTHR11851:SF186">
    <property type="entry name" value="INACTIVE METALLOPROTEASE YMFF-RELATED"/>
    <property type="match status" value="1"/>
</dbReference>
<evidence type="ECO:0000313" key="3">
    <source>
        <dbReference type="Proteomes" id="UP000061227"/>
    </source>
</evidence>